<reference evidence="1" key="1">
    <citation type="submission" date="2016-07" db="EMBL/GenBank/DDBJ databases">
        <authorList>
            <person name="Bretaudeau A."/>
        </authorList>
    </citation>
    <scope>NUCLEOTIDE SEQUENCE</scope>
    <source>
        <strain evidence="1">Rice</strain>
        <tissue evidence="1">Whole body</tissue>
    </source>
</reference>
<sequence>MLKLSPCEKRSLVKASIFSLQDQAIVTRQHERDVLKRAVDGKCRLCGVKDETAQHIVAGCEQLAGTYYTRRHNNVVQYVYWTLLKKTQLRNNQLMVERTTH</sequence>
<accession>A0A2H1WTY9</accession>
<dbReference type="PANTHER" id="PTHR35450:SF2">
    <property type="entry name" value="REVERSE TRANSCRIPTASE DOMAIN-CONTAINING PROTEIN"/>
    <property type="match status" value="1"/>
</dbReference>
<evidence type="ECO:0000313" key="1">
    <source>
        <dbReference type="EMBL" id="SOQ56530.1"/>
    </source>
</evidence>
<organism evidence="1">
    <name type="scientific">Spodoptera frugiperda</name>
    <name type="common">Fall armyworm</name>
    <dbReference type="NCBI Taxonomy" id="7108"/>
    <lineage>
        <taxon>Eukaryota</taxon>
        <taxon>Metazoa</taxon>
        <taxon>Ecdysozoa</taxon>
        <taxon>Arthropoda</taxon>
        <taxon>Hexapoda</taxon>
        <taxon>Insecta</taxon>
        <taxon>Pterygota</taxon>
        <taxon>Neoptera</taxon>
        <taxon>Endopterygota</taxon>
        <taxon>Lepidoptera</taxon>
        <taxon>Glossata</taxon>
        <taxon>Ditrysia</taxon>
        <taxon>Noctuoidea</taxon>
        <taxon>Noctuidae</taxon>
        <taxon>Amphipyrinae</taxon>
        <taxon>Spodoptera</taxon>
    </lineage>
</organism>
<dbReference type="PANTHER" id="PTHR35450">
    <property type="entry name" value="REVERSE TRANSCRIPTASE DOMAIN-CONTAINING PROTEIN"/>
    <property type="match status" value="1"/>
</dbReference>
<proteinExistence type="predicted"/>
<gene>
    <name evidence="1" type="ORF">SFRICE_034963</name>
</gene>
<dbReference type="AlphaFoldDB" id="A0A2H1WTY9"/>
<dbReference type="EMBL" id="ODYU01011042">
    <property type="protein sequence ID" value="SOQ56530.1"/>
    <property type="molecule type" value="Genomic_DNA"/>
</dbReference>
<name>A0A2H1WTY9_SPOFR</name>
<protein>
    <submittedName>
        <fullName evidence="1">SFRICE_034963</fullName>
    </submittedName>
</protein>